<proteinExistence type="predicted"/>
<evidence type="ECO:0000313" key="3">
    <source>
        <dbReference type="Proteomes" id="UP001057375"/>
    </source>
</evidence>
<name>A0ABQ5JQ68_9EUKA</name>
<dbReference type="SUPFAM" id="SSF50978">
    <property type="entry name" value="WD40 repeat-like"/>
    <property type="match status" value="1"/>
</dbReference>
<feature type="region of interest" description="Disordered" evidence="1">
    <location>
        <begin position="80"/>
        <end position="126"/>
    </location>
</feature>
<dbReference type="Gene3D" id="2.130.10.10">
    <property type="entry name" value="YVTN repeat-like/Quinoprotein amine dehydrogenase"/>
    <property type="match status" value="1"/>
</dbReference>
<protein>
    <submittedName>
        <fullName evidence="2">Uncharacterized protein</fullName>
    </submittedName>
</protein>
<evidence type="ECO:0000313" key="2">
    <source>
        <dbReference type="EMBL" id="GKT13096.1"/>
    </source>
</evidence>
<keyword evidence="3" id="KW-1185">Reference proteome</keyword>
<sequence length="403" mass="43890">HPLPGWKKSCAVLSLPVPTYPIPLEPEPPSASFNNPLYHLGLKISHPVSMAYDGYDLVIGGKKGKKGEAGKVSMFELEDRQVVQKKKRKSDGKKDKESPPKTSDKSEHSYAEDAEEEEKDPRRLVHPPLTHIPTFLSSFDLPSYPISLSLFSSLLLCGCDDGIVRVRDRESGRSVLDVDVGAKILSLTSHTVIGKMSSSSSLSDLGITTPSTPTTSMNPTTTSSSLNGLGVLCGLDSGKGVVNIDMATKNVSTLFKATSCVKVWSVCGDEGSNLFVCGGSDRAIRLCDPRIKRTKKRNGCVVHCIKGAHRSDVSFVYLDSFKLISAGADGYVSFYDVRASSTNDEEEMRTISSPNHSSDLSTVFCKRIRNMRVFKHSPVIGGYMWGSRLFLLAGDGNIQMYEL</sequence>
<organism evidence="2 3">
    <name type="scientific">Aduncisulcus paluster</name>
    <dbReference type="NCBI Taxonomy" id="2918883"/>
    <lineage>
        <taxon>Eukaryota</taxon>
        <taxon>Metamonada</taxon>
        <taxon>Carpediemonas-like organisms</taxon>
        <taxon>Aduncisulcus</taxon>
    </lineage>
</organism>
<accession>A0ABQ5JQ68</accession>
<dbReference type="EMBL" id="BQXS01011472">
    <property type="protein sequence ID" value="GKT13096.1"/>
    <property type="molecule type" value="Genomic_DNA"/>
</dbReference>
<gene>
    <name evidence="2" type="ORF">ADUPG1_010176</name>
</gene>
<dbReference type="InterPro" id="IPR036322">
    <property type="entry name" value="WD40_repeat_dom_sf"/>
</dbReference>
<dbReference type="SMART" id="SM00320">
    <property type="entry name" value="WD40"/>
    <property type="match status" value="3"/>
</dbReference>
<evidence type="ECO:0000256" key="1">
    <source>
        <dbReference type="SAM" id="MobiDB-lite"/>
    </source>
</evidence>
<feature type="region of interest" description="Disordered" evidence="1">
    <location>
        <begin position="198"/>
        <end position="222"/>
    </location>
</feature>
<reference evidence="2" key="1">
    <citation type="submission" date="2022-03" db="EMBL/GenBank/DDBJ databases">
        <title>Draft genome sequence of Aduncisulcus paluster, a free-living microaerophilic Fornicata.</title>
        <authorList>
            <person name="Yuyama I."/>
            <person name="Kume K."/>
            <person name="Tamura T."/>
            <person name="Inagaki Y."/>
            <person name="Hashimoto T."/>
        </authorList>
    </citation>
    <scope>NUCLEOTIDE SEQUENCE</scope>
    <source>
        <strain evidence="2">NY0171</strain>
    </source>
</reference>
<dbReference type="PANTHER" id="PTHR19855">
    <property type="entry name" value="WD40 REPEAT PROTEIN 12, 37"/>
    <property type="match status" value="1"/>
</dbReference>
<comment type="caution">
    <text evidence="2">The sequence shown here is derived from an EMBL/GenBank/DDBJ whole genome shotgun (WGS) entry which is preliminary data.</text>
</comment>
<feature type="compositionally biased region" description="Basic and acidic residues" evidence="1">
    <location>
        <begin position="92"/>
        <end position="111"/>
    </location>
</feature>
<dbReference type="PANTHER" id="PTHR19855:SF11">
    <property type="entry name" value="RIBOSOME BIOGENESIS PROTEIN WDR12"/>
    <property type="match status" value="1"/>
</dbReference>
<dbReference type="Proteomes" id="UP001057375">
    <property type="component" value="Unassembled WGS sequence"/>
</dbReference>
<feature type="non-terminal residue" evidence="2">
    <location>
        <position position="1"/>
    </location>
</feature>
<dbReference type="InterPro" id="IPR001680">
    <property type="entry name" value="WD40_rpt"/>
</dbReference>
<dbReference type="InterPro" id="IPR015943">
    <property type="entry name" value="WD40/YVTN_repeat-like_dom_sf"/>
</dbReference>